<reference evidence="2" key="2">
    <citation type="journal article" date="2015" name="Data Brief">
        <title>Shoot transcriptome of the giant reed, Arundo donax.</title>
        <authorList>
            <person name="Barrero R.A."/>
            <person name="Guerrero F.D."/>
            <person name="Moolhuijzen P."/>
            <person name="Goolsby J.A."/>
            <person name="Tidwell J."/>
            <person name="Bellgard S.E."/>
            <person name="Bellgard M.I."/>
        </authorList>
    </citation>
    <scope>NUCLEOTIDE SEQUENCE</scope>
    <source>
        <tissue evidence="2">Shoot tissue taken approximately 20 cm above the soil surface</tissue>
    </source>
</reference>
<accession>A0A0A9GAF2</accession>
<proteinExistence type="predicted"/>
<evidence type="ECO:0000256" key="1">
    <source>
        <dbReference type="SAM" id="MobiDB-lite"/>
    </source>
</evidence>
<dbReference type="EMBL" id="GBRH01180273">
    <property type="protein sequence ID" value="JAE17623.1"/>
    <property type="molecule type" value="Transcribed_RNA"/>
</dbReference>
<organism evidence="2">
    <name type="scientific">Arundo donax</name>
    <name type="common">Giant reed</name>
    <name type="synonym">Donax arundinaceus</name>
    <dbReference type="NCBI Taxonomy" id="35708"/>
    <lineage>
        <taxon>Eukaryota</taxon>
        <taxon>Viridiplantae</taxon>
        <taxon>Streptophyta</taxon>
        <taxon>Embryophyta</taxon>
        <taxon>Tracheophyta</taxon>
        <taxon>Spermatophyta</taxon>
        <taxon>Magnoliopsida</taxon>
        <taxon>Liliopsida</taxon>
        <taxon>Poales</taxon>
        <taxon>Poaceae</taxon>
        <taxon>PACMAD clade</taxon>
        <taxon>Arundinoideae</taxon>
        <taxon>Arundineae</taxon>
        <taxon>Arundo</taxon>
    </lineage>
</organism>
<dbReference type="AlphaFoldDB" id="A0A0A9GAF2"/>
<sequence>MCVVARCTQEQQGSRGGKARTLPPRSSKGNRWNLAHEQLSSSFP</sequence>
<evidence type="ECO:0000313" key="2">
    <source>
        <dbReference type="EMBL" id="JAE17623.1"/>
    </source>
</evidence>
<protein>
    <submittedName>
        <fullName evidence="2">Uncharacterized protein</fullName>
    </submittedName>
</protein>
<feature type="region of interest" description="Disordered" evidence="1">
    <location>
        <begin position="1"/>
        <end position="44"/>
    </location>
</feature>
<name>A0A0A9GAF2_ARUDO</name>
<reference evidence="2" key="1">
    <citation type="submission" date="2014-09" db="EMBL/GenBank/DDBJ databases">
        <authorList>
            <person name="Magalhaes I.L.F."/>
            <person name="Oliveira U."/>
            <person name="Santos F.R."/>
            <person name="Vidigal T.H.D.A."/>
            <person name="Brescovit A.D."/>
            <person name="Santos A.J."/>
        </authorList>
    </citation>
    <scope>NUCLEOTIDE SEQUENCE</scope>
    <source>
        <tissue evidence="2">Shoot tissue taken approximately 20 cm above the soil surface</tissue>
    </source>
</reference>